<feature type="region of interest" description="Disordered" evidence="1">
    <location>
        <begin position="153"/>
        <end position="187"/>
    </location>
</feature>
<comment type="caution">
    <text evidence="2">The sequence shown here is derived from an EMBL/GenBank/DDBJ whole genome shotgun (WGS) entry which is preliminary data.</text>
</comment>
<protein>
    <submittedName>
        <fullName evidence="2">Uncharacterized protein</fullName>
    </submittedName>
</protein>
<dbReference type="Proteomes" id="UP000662111">
    <property type="component" value="Unassembled WGS sequence"/>
</dbReference>
<name>A0ABQ2F995_9MICO</name>
<evidence type="ECO:0000313" key="2">
    <source>
        <dbReference type="EMBL" id="GGK73636.1"/>
    </source>
</evidence>
<organism evidence="2 3">
    <name type="scientific">Ornithinimicrobium pekingense</name>
    <dbReference type="NCBI Taxonomy" id="384677"/>
    <lineage>
        <taxon>Bacteria</taxon>
        <taxon>Bacillati</taxon>
        <taxon>Actinomycetota</taxon>
        <taxon>Actinomycetes</taxon>
        <taxon>Micrococcales</taxon>
        <taxon>Ornithinimicrobiaceae</taxon>
        <taxon>Ornithinimicrobium</taxon>
    </lineage>
</organism>
<accession>A0ABQ2F995</accession>
<reference evidence="3" key="1">
    <citation type="journal article" date="2019" name="Int. J. Syst. Evol. Microbiol.">
        <title>The Global Catalogue of Microorganisms (GCM) 10K type strain sequencing project: providing services to taxonomists for standard genome sequencing and annotation.</title>
        <authorList>
            <consortium name="The Broad Institute Genomics Platform"/>
            <consortium name="The Broad Institute Genome Sequencing Center for Infectious Disease"/>
            <person name="Wu L."/>
            <person name="Ma J."/>
        </authorList>
    </citation>
    <scope>NUCLEOTIDE SEQUENCE [LARGE SCALE GENOMIC DNA]</scope>
    <source>
        <strain evidence="3">CGMCC 1.5362</strain>
    </source>
</reference>
<evidence type="ECO:0000256" key="1">
    <source>
        <dbReference type="SAM" id="MobiDB-lite"/>
    </source>
</evidence>
<sequence>MALPWVTFVLVALVIGGVVDALRPDSFEARSTVTALSRPAAAQAAVALTRADLADQVEDRVELEPQWRGALEIAVERPEPESVVVRAEAPDPRLAALAADTAAALVVEDDADLSLTRAALVPTRPNGGGSWWPWVVGGGGALLLALAVERRREQNEGDDAAARATAQHAPTPAPAPPTPALTVGGAR</sequence>
<evidence type="ECO:0000313" key="3">
    <source>
        <dbReference type="Proteomes" id="UP000662111"/>
    </source>
</evidence>
<keyword evidence="3" id="KW-1185">Reference proteome</keyword>
<gene>
    <name evidence="2" type="ORF">GCM10011509_22840</name>
</gene>
<proteinExistence type="predicted"/>
<dbReference type="EMBL" id="BMLB01000004">
    <property type="protein sequence ID" value="GGK73636.1"/>
    <property type="molecule type" value="Genomic_DNA"/>
</dbReference>